<dbReference type="PANTHER" id="PTHR43861">
    <property type="entry name" value="TRANS-ACONITATE 2-METHYLTRANSFERASE-RELATED"/>
    <property type="match status" value="1"/>
</dbReference>
<dbReference type="PANTHER" id="PTHR43861:SF1">
    <property type="entry name" value="TRANS-ACONITATE 2-METHYLTRANSFERASE"/>
    <property type="match status" value="1"/>
</dbReference>
<evidence type="ECO:0000313" key="2">
    <source>
        <dbReference type="EMBL" id="ARN85044.1"/>
    </source>
</evidence>
<dbReference type="Proteomes" id="UP000237351">
    <property type="component" value="Chromosome"/>
</dbReference>
<sequence length="225" mass="25574">MTWDDFYPSEKKMFETLELNRQSCVLDVGCGCGGLGNALDSRFNVKNYVGIDINKKAIDTARKLFAQYTFLEGDVLDLKSPEIPNNYFDLVVSLGCIDWNVEFDKMLEAAMNYVKPGGVFLSSFRFSNELEKHSQSKSYQYINFQNQHEGEQAPYIVLNPNDLFDKLLQFKPSAIKGYGYWGSPSKTAITPYEKICFTVLAITKGPDDQCQFNLELPNDLVCHYG</sequence>
<dbReference type="InterPro" id="IPR029063">
    <property type="entry name" value="SAM-dependent_MTases_sf"/>
</dbReference>
<dbReference type="SUPFAM" id="SSF53335">
    <property type="entry name" value="S-adenosyl-L-methionine-dependent methyltransferases"/>
    <property type="match status" value="1"/>
</dbReference>
<feature type="domain" description="Methyltransferase" evidence="1">
    <location>
        <begin position="24"/>
        <end position="143"/>
    </location>
</feature>
<dbReference type="CDD" id="cd02440">
    <property type="entry name" value="AdoMet_MTases"/>
    <property type="match status" value="1"/>
</dbReference>
<name>A0A1W6N5A5_9PROT</name>
<keyword evidence="3" id="KW-1185">Reference proteome</keyword>
<organism evidence="2 3">
    <name type="scientific">Candidatus Nucleicultrix amoebiphila FS5</name>
    <dbReference type="NCBI Taxonomy" id="1414854"/>
    <lineage>
        <taxon>Bacteria</taxon>
        <taxon>Pseudomonadati</taxon>
        <taxon>Pseudomonadota</taxon>
        <taxon>Alphaproteobacteria</taxon>
        <taxon>Holosporales</taxon>
        <taxon>Candidatus Nucleicultricaceae</taxon>
        <taxon>Candidatus Nucleicultrix</taxon>
    </lineage>
</organism>
<dbReference type="STRING" id="1414854.GQ61_06795"/>
<evidence type="ECO:0000313" key="3">
    <source>
        <dbReference type="Proteomes" id="UP000237351"/>
    </source>
</evidence>
<dbReference type="AlphaFoldDB" id="A0A1W6N5A5"/>
<dbReference type="InterPro" id="IPR025714">
    <property type="entry name" value="Methyltranfer_dom"/>
</dbReference>
<dbReference type="EMBL" id="CP008743">
    <property type="protein sequence ID" value="ARN85044.1"/>
    <property type="molecule type" value="Genomic_DNA"/>
</dbReference>
<dbReference type="Pfam" id="PF13847">
    <property type="entry name" value="Methyltransf_31"/>
    <property type="match status" value="1"/>
</dbReference>
<gene>
    <name evidence="2" type="ORF">GQ61_06795</name>
</gene>
<proteinExistence type="predicted"/>
<dbReference type="Gene3D" id="3.40.50.150">
    <property type="entry name" value="Vaccinia Virus protein VP39"/>
    <property type="match status" value="1"/>
</dbReference>
<accession>A0A1W6N5A5</accession>
<dbReference type="KEGG" id="naf:GQ61_06795"/>
<reference evidence="2 3" key="1">
    <citation type="submission" date="2014-06" db="EMBL/GenBank/DDBJ databases">
        <title>The genome of the endonuclear symbiont Nucleicultrix amoebiphila.</title>
        <authorList>
            <person name="Schulz F."/>
            <person name="Horn M."/>
        </authorList>
    </citation>
    <scope>NUCLEOTIDE SEQUENCE [LARGE SCALE GENOMIC DNA]</scope>
    <source>
        <strain evidence="2 3">FS5</strain>
    </source>
</reference>
<protein>
    <recommendedName>
        <fullName evidence="1">Methyltransferase domain-containing protein</fullName>
    </recommendedName>
</protein>
<evidence type="ECO:0000259" key="1">
    <source>
        <dbReference type="Pfam" id="PF13847"/>
    </source>
</evidence>